<evidence type="ECO:0000256" key="4">
    <source>
        <dbReference type="ARBA" id="ARBA00022475"/>
    </source>
</evidence>
<keyword evidence="6 9" id="KW-0029">Amino-acid transport</keyword>
<dbReference type="GO" id="GO:0015188">
    <property type="term" value="F:L-isoleucine transmembrane transporter activity"/>
    <property type="evidence" value="ECO:0007669"/>
    <property type="project" value="TreeGrafter"/>
</dbReference>
<evidence type="ECO:0000256" key="6">
    <source>
        <dbReference type="ARBA" id="ARBA00022970"/>
    </source>
</evidence>
<dbReference type="STRING" id="1461582.BN1048_01617"/>
<evidence type="ECO:0000256" key="5">
    <source>
        <dbReference type="ARBA" id="ARBA00022692"/>
    </source>
</evidence>
<dbReference type="PANTHER" id="PTHR30588">
    <property type="entry name" value="BRANCHED-CHAIN AMINO ACID TRANSPORT SYSTEM 2 CARRIER PROTEIN"/>
    <property type="match status" value="1"/>
</dbReference>
<feature type="transmembrane region" description="Helical" evidence="9">
    <location>
        <begin position="402"/>
        <end position="431"/>
    </location>
</feature>
<keyword evidence="4" id="KW-1003">Cell membrane</keyword>
<feature type="transmembrane region" description="Helical" evidence="9">
    <location>
        <begin position="12"/>
        <end position="33"/>
    </location>
</feature>
<dbReference type="InterPro" id="IPR004685">
    <property type="entry name" value="Brnchd-chn_aa_trnsp_Livcs"/>
</dbReference>
<feature type="transmembrane region" description="Helical" evidence="9">
    <location>
        <begin position="373"/>
        <end position="390"/>
    </location>
</feature>
<gene>
    <name evidence="10" type="primary">brnQ_2</name>
    <name evidence="10" type="ORF">BN1048_01617</name>
</gene>
<feature type="transmembrane region" description="Helical" evidence="9">
    <location>
        <begin position="233"/>
        <end position="253"/>
    </location>
</feature>
<comment type="function">
    <text evidence="9">Component of the transport system for branched-chain amino acids.</text>
</comment>
<protein>
    <recommendedName>
        <fullName evidence="9">Branched-chain amino acid transport system carrier protein</fullName>
    </recommendedName>
</protein>
<feature type="transmembrane region" description="Helical" evidence="9">
    <location>
        <begin position="120"/>
        <end position="140"/>
    </location>
</feature>
<organism evidence="10 11">
    <name type="scientific">Jeotgalicoccus saudimassiliensis</name>
    <dbReference type="NCBI Taxonomy" id="1461582"/>
    <lineage>
        <taxon>Bacteria</taxon>
        <taxon>Bacillati</taxon>
        <taxon>Bacillota</taxon>
        <taxon>Bacilli</taxon>
        <taxon>Bacillales</taxon>
        <taxon>Staphylococcaceae</taxon>
        <taxon>Jeotgalicoccus</taxon>
    </lineage>
</organism>
<evidence type="ECO:0000313" key="11">
    <source>
        <dbReference type="Proteomes" id="UP000044136"/>
    </source>
</evidence>
<keyword evidence="7 9" id="KW-1133">Transmembrane helix</keyword>
<feature type="transmembrane region" description="Helical" evidence="9">
    <location>
        <begin position="194"/>
        <end position="212"/>
    </location>
</feature>
<feature type="transmembrane region" description="Helical" evidence="9">
    <location>
        <begin position="152"/>
        <end position="174"/>
    </location>
</feature>
<accession>A0A078M7E0</accession>
<evidence type="ECO:0000256" key="1">
    <source>
        <dbReference type="ARBA" id="ARBA00004651"/>
    </source>
</evidence>
<dbReference type="AlphaFoldDB" id="A0A078M7E0"/>
<dbReference type="Pfam" id="PF05525">
    <property type="entry name" value="Branch_AA_trans"/>
    <property type="match status" value="1"/>
</dbReference>
<dbReference type="GO" id="GO:0005886">
    <property type="term" value="C:plasma membrane"/>
    <property type="evidence" value="ECO:0007669"/>
    <property type="project" value="UniProtKB-SubCell"/>
</dbReference>
<dbReference type="OrthoDB" id="9783920at2"/>
<dbReference type="GO" id="GO:0015818">
    <property type="term" value="P:isoleucine transport"/>
    <property type="evidence" value="ECO:0007669"/>
    <property type="project" value="TreeGrafter"/>
</dbReference>
<dbReference type="GO" id="GO:0015190">
    <property type="term" value="F:L-leucine transmembrane transporter activity"/>
    <property type="evidence" value="ECO:0007669"/>
    <property type="project" value="TreeGrafter"/>
</dbReference>
<evidence type="ECO:0000256" key="8">
    <source>
        <dbReference type="ARBA" id="ARBA00023136"/>
    </source>
</evidence>
<evidence type="ECO:0000256" key="9">
    <source>
        <dbReference type="RuleBase" id="RU362122"/>
    </source>
</evidence>
<feature type="transmembrane region" description="Helical" evidence="9">
    <location>
        <begin position="346"/>
        <end position="366"/>
    </location>
</feature>
<dbReference type="EMBL" id="CCSE01000001">
    <property type="protein sequence ID" value="CEA02150.1"/>
    <property type="molecule type" value="Genomic_DNA"/>
</dbReference>
<dbReference type="GO" id="GO:0005304">
    <property type="term" value="F:L-valine transmembrane transporter activity"/>
    <property type="evidence" value="ECO:0007669"/>
    <property type="project" value="TreeGrafter"/>
</dbReference>
<feature type="transmembrane region" description="Helical" evidence="9">
    <location>
        <begin position="320"/>
        <end position="340"/>
    </location>
</feature>
<dbReference type="eggNOG" id="COG1114">
    <property type="taxonomic scope" value="Bacteria"/>
</dbReference>
<feature type="transmembrane region" description="Helical" evidence="9">
    <location>
        <begin position="282"/>
        <end position="308"/>
    </location>
</feature>
<dbReference type="PANTHER" id="PTHR30588:SF8">
    <property type="entry name" value="BRANCHED-CHAIN AMINO ACID PERMEASE BRAB"/>
    <property type="match status" value="1"/>
</dbReference>
<keyword evidence="3 9" id="KW-0813">Transport</keyword>
<name>A0A078M7E0_9STAP</name>
<keyword evidence="8 9" id="KW-0472">Membrane</keyword>
<comment type="subcellular location">
    <subcellularLocation>
        <location evidence="1 9">Cell membrane</location>
        <topology evidence="1 9">Multi-pass membrane protein</topology>
    </subcellularLocation>
</comment>
<dbReference type="HOGENOM" id="CLU_036807_0_1_9"/>
<dbReference type="Proteomes" id="UP000044136">
    <property type="component" value="Unassembled WGS sequence"/>
</dbReference>
<proteinExistence type="inferred from homology"/>
<evidence type="ECO:0000256" key="3">
    <source>
        <dbReference type="ARBA" id="ARBA00022448"/>
    </source>
</evidence>
<evidence type="ECO:0000313" key="10">
    <source>
        <dbReference type="EMBL" id="CEA02150.1"/>
    </source>
</evidence>
<reference evidence="10 11" key="1">
    <citation type="submission" date="2014-07" db="EMBL/GenBank/DDBJ databases">
        <authorList>
            <person name="Urmite Genomes Urmite Genomes"/>
        </authorList>
    </citation>
    <scope>NUCLEOTIDE SEQUENCE [LARGE SCALE GENOMIC DNA]</scope>
    <source>
        <strain evidence="10 11">13MG44_air</strain>
    </source>
</reference>
<keyword evidence="5 9" id="KW-0812">Transmembrane</keyword>
<comment type="similarity">
    <text evidence="2 9">Belongs to the branched chain amino acid transporter family.</text>
</comment>
<dbReference type="NCBIfam" id="TIGR00796">
    <property type="entry name" value="livcs"/>
    <property type="match status" value="1"/>
</dbReference>
<evidence type="ECO:0000256" key="7">
    <source>
        <dbReference type="ARBA" id="ARBA00022989"/>
    </source>
</evidence>
<feature type="transmembrane region" description="Helical" evidence="9">
    <location>
        <begin position="81"/>
        <end position="100"/>
    </location>
</feature>
<feature type="transmembrane region" description="Helical" evidence="9">
    <location>
        <begin position="39"/>
        <end position="60"/>
    </location>
</feature>
<sequence length="450" mass="47852">MNNKLPFSKILIIGLMLFAMFLGAGNVIFAPIVGQQAGTNTWVAMGGFLITGVGLVLLAIMALTRGGGTVEKLAGRVHPKFALVFSVLLFLALGPFYVIPRTTSVVYEIAIKPVVGSDNTSLYLFIFSVIFIGLTILLSWNTTKFVDRLGKMITPVFSILLLVLVVTSIVNPMGEIGAPQDEYTRGVFLKGFTQGYLTMDVLAAFVFGGIFIKSIKGYGIKSEKEVSKLFIKAGLITTAGLVALQVSMAWIGATSVDAIGFKENGGEILAQSSEFLLGPVGIYMIGLVIMLTGITTNVACLGAVSEYFGRIQSSVSYKKWIIVFAILSLIFTNFGLNTILTMAAPVLLLLYPLAIALIVLIFANNLFNGRQSVYVGTIIGVGIVAVLDALKEAGIAPDAINSIFGFIPLFTSGAGWIITGIIGFILGFVVAKVKKETGTLINNAGQEVAE</sequence>
<evidence type="ECO:0000256" key="2">
    <source>
        <dbReference type="ARBA" id="ARBA00008540"/>
    </source>
</evidence>
<dbReference type="GO" id="GO:0015820">
    <property type="term" value="P:L-leucine transport"/>
    <property type="evidence" value="ECO:0007669"/>
    <property type="project" value="TreeGrafter"/>
</dbReference>
<dbReference type="RefSeq" id="WP_035810124.1">
    <property type="nucleotide sequence ID" value="NZ_CCSE01000001.1"/>
</dbReference>
<keyword evidence="11" id="KW-1185">Reference proteome</keyword>